<dbReference type="PANTHER" id="PTHR10622">
    <property type="entry name" value="HET DOMAIN-CONTAINING PROTEIN"/>
    <property type="match status" value="1"/>
</dbReference>
<evidence type="ECO:0000259" key="2">
    <source>
        <dbReference type="Pfam" id="PF26640"/>
    </source>
</evidence>
<sequence>MSWAAKRQTTKVEDEAYSLLGIFDIQMSPLYGEGRRAFRRLQEEILRRIPDQTIFAWGDVYPKCFTTRTVTMGRPAAPKPSHIGDGSAEEIATASPPSPRPFNFYVNGAYMMFADSPGDFAGAGKVVAIAHDLFSDLLAPFCDTFPQEYSFTPYGIRIDFPLLPLDRCLVLDEEFHPDEVGSVDWYLAVLACQRSDFPGQLLCCVCRMPAPRPPVSTLRRGYLLDARRADPMAADAYSAIVRLSLVSDNAGHCGYSELRLRPHTVYLEHPARALPLSASLARHFGTQDSEGTTTEAVTFTLPKWSRSALDTQGYAASLEPLGLPPTWDPAAAAAAGGSHGGHGLLRLTLSPRTPQTASGLHRWKVVADFMYECHVDVRIFRTAVYVSGGKDVFFTVRSESTHDRWGGLGSGVVGSYYESHRLGGMALRREGHESVRLELGVQLASVSCYRILVELVGGLPVDSSE</sequence>
<feature type="domain" description="DUF8212" evidence="2">
    <location>
        <begin position="36"/>
        <end position="270"/>
    </location>
</feature>
<reference evidence="3" key="1">
    <citation type="submission" date="2019-10" db="EMBL/GenBank/DDBJ databases">
        <authorList>
            <person name="Nor Muhammad N."/>
        </authorList>
    </citation>
    <scope>NUCLEOTIDE SEQUENCE</scope>
</reference>
<gene>
    <name evidence="3" type="primary">I1RFP7</name>
</gene>
<dbReference type="PANTHER" id="PTHR10622:SF10">
    <property type="entry name" value="HET DOMAIN-CONTAINING PROTEIN"/>
    <property type="match status" value="1"/>
</dbReference>
<protein>
    <submittedName>
        <fullName evidence="3">Zn(2)-C6 fungal-type domain-containing protein</fullName>
    </submittedName>
</protein>
<organism evidence="3">
    <name type="scientific">Ganoderma boninense</name>
    <dbReference type="NCBI Taxonomy" id="34458"/>
    <lineage>
        <taxon>Eukaryota</taxon>
        <taxon>Fungi</taxon>
        <taxon>Dikarya</taxon>
        <taxon>Basidiomycota</taxon>
        <taxon>Agaricomycotina</taxon>
        <taxon>Agaricomycetes</taxon>
        <taxon>Polyporales</taxon>
        <taxon>Polyporaceae</taxon>
        <taxon>Ganoderma</taxon>
    </lineage>
</organism>
<dbReference type="InterPro" id="IPR058525">
    <property type="entry name" value="DUF8212"/>
</dbReference>
<evidence type="ECO:0000256" key="1">
    <source>
        <dbReference type="SAM" id="MobiDB-lite"/>
    </source>
</evidence>
<dbReference type="EMBL" id="LR728287">
    <property type="protein sequence ID" value="VWP00237.1"/>
    <property type="molecule type" value="Genomic_DNA"/>
</dbReference>
<feature type="region of interest" description="Disordered" evidence="1">
    <location>
        <begin position="75"/>
        <end position="95"/>
    </location>
</feature>
<accession>A0A5K1K3A8</accession>
<evidence type="ECO:0000313" key="3">
    <source>
        <dbReference type="EMBL" id="VWP00237.1"/>
    </source>
</evidence>
<proteinExistence type="predicted"/>
<dbReference type="AlphaFoldDB" id="A0A5K1K3A8"/>
<dbReference type="Pfam" id="PF26640">
    <property type="entry name" value="DUF8212"/>
    <property type="match status" value="1"/>
</dbReference>
<name>A0A5K1K3A8_9APHY</name>